<evidence type="ECO:0000313" key="3">
    <source>
        <dbReference type="Proteomes" id="UP001218188"/>
    </source>
</evidence>
<evidence type="ECO:0000313" key="2">
    <source>
        <dbReference type="EMBL" id="KAJ7027347.1"/>
    </source>
</evidence>
<proteinExistence type="predicted"/>
<organism evidence="2 3">
    <name type="scientific">Mycena alexandri</name>
    <dbReference type="NCBI Taxonomy" id="1745969"/>
    <lineage>
        <taxon>Eukaryota</taxon>
        <taxon>Fungi</taxon>
        <taxon>Dikarya</taxon>
        <taxon>Basidiomycota</taxon>
        <taxon>Agaricomycotina</taxon>
        <taxon>Agaricomycetes</taxon>
        <taxon>Agaricomycetidae</taxon>
        <taxon>Agaricales</taxon>
        <taxon>Marasmiineae</taxon>
        <taxon>Mycenaceae</taxon>
        <taxon>Mycena</taxon>
    </lineage>
</organism>
<keyword evidence="3" id="KW-1185">Reference proteome</keyword>
<dbReference type="AlphaFoldDB" id="A0AAD6SHN7"/>
<feature type="compositionally biased region" description="Polar residues" evidence="1">
    <location>
        <begin position="219"/>
        <end position="237"/>
    </location>
</feature>
<protein>
    <submittedName>
        <fullName evidence="2">Uncharacterized protein</fullName>
    </submittedName>
</protein>
<evidence type="ECO:0000256" key="1">
    <source>
        <dbReference type="SAM" id="MobiDB-lite"/>
    </source>
</evidence>
<sequence>MADGSTRFNATDVSENTFELSVRDSRDWGSWNVWLSQANHIFHRLEVIDNYTDYVVIDRVDFEIQNLPSAVTPPKGYLFLCPPSAFQTGSSSLRWPDSPAYWSLDPLADERLTTEEATALGFPSFSLSTIVSGWSWDANVYAGLRQFHAAKGLDPDSQDVARHLGYALYELTGEIDVPFAHMEDEEEEEKDPSDEASSGVEGLLYEEDLSGVERGPSPEATTANALESTEPFNIPEPSTSRTFKIITGIQAALISFLVLCQVYEAVK</sequence>
<accession>A0AAD6SHN7</accession>
<dbReference type="EMBL" id="JARJCM010000125">
    <property type="protein sequence ID" value="KAJ7027347.1"/>
    <property type="molecule type" value="Genomic_DNA"/>
</dbReference>
<dbReference type="Proteomes" id="UP001218188">
    <property type="component" value="Unassembled WGS sequence"/>
</dbReference>
<reference evidence="2" key="1">
    <citation type="submission" date="2023-03" db="EMBL/GenBank/DDBJ databases">
        <title>Massive genome expansion in bonnet fungi (Mycena s.s.) driven by repeated elements and novel gene families across ecological guilds.</title>
        <authorList>
            <consortium name="Lawrence Berkeley National Laboratory"/>
            <person name="Harder C.B."/>
            <person name="Miyauchi S."/>
            <person name="Viragh M."/>
            <person name="Kuo A."/>
            <person name="Thoen E."/>
            <person name="Andreopoulos B."/>
            <person name="Lu D."/>
            <person name="Skrede I."/>
            <person name="Drula E."/>
            <person name="Henrissat B."/>
            <person name="Morin E."/>
            <person name="Kohler A."/>
            <person name="Barry K."/>
            <person name="LaButti K."/>
            <person name="Morin E."/>
            <person name="Salamov A."/>
            <person name="Lipzen A."/>
            <person name="Mereny Z."/>
            <person name="Hegedus B."/>
            <person name="Baldrian P."/>
            <person name="Stursova M."/>
            <person name="Weitz H."/>
            <person name="Taylor A."/>
            <person name="Grigoriev I.V."/>
            <person name="Nagy L.G."/>
            <person name="Martin F."/>
            <person name="Kauserud H."/>
        </authorList>
    </citation>
    <scope>NUCLEOTIDE SEQUENCE</scope>
    <source>
        <strain evidence="2">CBHHK200</strain>
    </source>
</reference>
<comment type="caution">
    <text evidence="2">The sequence shown here is derived from an EMBL/GenBank/DDBJ whole genome shotgun (WGS) entry which is preliminary data.</text>
</comment>
<name>A0AAD6SHN7_9AGAR</name>
<feature type="region of interest" description="Disordered" evidence="1">
    <location>
        <begin position="211"/>
        <end position="237"/>
    </location>
</feature>
<gene>
    <name evidence="2" type="ORF">C8F04DRAFT_1267075</name>
</gene>